<dbReference type="Proteomes" id="UP001183619">
    <property type="component" value="Unassembled WGS sequence"/>
</dbReference>
<proteinExistence type="predicted"/>
<gene>
    <name evidence="4" type="ORF">J2S37_000345</name>
</gene>
<sequence>MSQPAPTAPVKNSIPQPLAAPSHTNVTVTETPATSLSGAGAGIGLVIIALLLISGPGLVAFGGNSENIAQVAIGVVLIFFGVLLASMVRVISPGHTLVVQFFGKYKGTVRADGLHMILPLHTTKKLSVRVRNFETETLKVNDLNGNPVNIGAIVVWQIADTAKATFAVEDVEEFIHSQAESALRHVATTHPYDSKDIAHVPSLSGSTDVVSEELAHEVSARTAVAGIDIVEARVSALAYAPEIAQSMLQRQQAAAVVDARETIVEGAVTMVDSALQELERREIVDLDPERRAAMVSNLLVVLCSDTRRSRWLILVRCTANEVLACWVEVRVVLCPVRAFLCALIPLFMMQLLV</sequence>
<dbReference type="PANTHER" id="PTHR43446">
    <property type="entry name" value="MEMBRANE PROTEIN-RELATED"/>
    <property type="match status" value="1"/>
</dbReference>
<keyword evidence="5" id="KW-1185">Reference proteome</keyword>
<dbReference type="GO" id="GO:0008233">
    <property type="term" value="F:peptidase activity"/>
    <property type="evidence" value="ECO:0007669"/>
    <property type="project" value="UniProtKB-KW"/>
</dbReference>
<feature type="transmembrane region" description="Helical" evidence="2">
    <location>
        <begin position="39"/>
        <end position="61"/>
    </location>
</feature>
<keyword evidence="2" id="KW-1133">Transmembrane helix</keyword>
<feature type="domain" description="Band 7" evidence="3">
    <location>
        <begin position="86"/>
        <end position="251"/>
    </location>
</feature>
<keyword evidence="2" id="KW-0812">Transmembrane</keyword>
<keyword evidence="4" id="KW-0645">Protease</keyword>
<keyword evidence="2" id="KW-0472">Membrane</keyword>
<dbReference type="Gene3D" id="3.30.479.30">
    <property type="entry name" value="Band 7 domain"/>
    <property type="match status" value="1"/>
</dbReference>
<organism evidence="4 5">
    <name type="scientific">Corynebacterium felinum</name>
    <dbReference type="NCBI Taxonomy" id="131318"/>
    <lineage>
        <taxon>Bacteria</taxon>
        <taxon>Bacillati</taxon>
        <taxon>Actinomycetota</taxon>
        <taxon>Actinomycetes</taxon>
        <taxon>Mycobacteriales</taxon>
        <taxon>Corynebacteriaceae</taxon>
        <taxon>Corynebacterium</taxon>
    </lineage>
</organism>
<evidence type="ECO:0000313" key="4">
    <source>
        <dbReference type="EMBL" id="MDR7353807.1"/>
    </source>
</evidence>
<accession>A0ABU2B5A9</accession>
<dbReference type="PANTHER" id="PTHR43446:SF1">
    <property type="entry name" value="BAND 7 DOMAIN-CONTAINING PROTEIN"/>
    <property type="match status" value="1"/>
</dbReference>
<feature type="transmembrane region" description="Helical" evidence="2">
    <location>
        <begin position="68"/>
        <end position="88"/>
    </location>
</feature>
<comment type="caution">
    <text evidence="4">The sequence shown here is derived from an EMBL/GenBank/DDBJ whole genome shotgun (WGS) entry which is preliminary data.</text>
</comment>
<evidence type="ECO:0000256" key="1">
    <source>
        <dbReference type="SAM" id="MobiDB-lite"/>
    </source>
</evidence>
<keyword evidence="4" id="KW-0378">Hydrolase</keyword>
<dbReference type="InterPro" id="IPR036013">
    <property type="entry name" value="Band_7/SPFH_dom_sf"/>
</dbReference>
<evidence type="ECO:0000259" key="3">
    <source>
        <dbReference type="SMART" id="SM00244"/>
    </source>
</evidence>
<evidence type="ECO:0000313" key="5">
    <source>
        <dbReference type="Proteomes" id="UP001183619"/>
    </source>
</evidence>
<name>A0ABU2B5A9_9CORY</name>
<dbReference type="SMART" id="SM00244">
    <property type="entry name" value="PHB"/>
    <property type="match status" value="1"/>
</dbReference>
<dbReference type="SUPFAM" id="SSF117892">
    <property type="entry name" value="Band 7/SPFH domain"/>
    <property type="match status" value="1"/>
</dbReference>
<dbReference type="Pfam" id="PF01145">
    <property type="entry name" value="Band_7"/>
    <property type="match status" value="1"/>
</dbReference>
<reference evidence="4 5" key="1">
    <citation type="submission" date="2023-07" db="EMBL/GenBank/DDBJ databases">
        <title>Sequencing the genomes of 1000 actinobacteria strains.</title>
        <authorList>
            <person name="Klenk H.-P."/>
        </authorList>
    </citation>
    <scope>NUCLEOTIDE SEQUENCE [LARGE SCALE GENOMIC DNA]</scope>
    <source>
        <strain evidence="4 5">DSM 44508</strain>
    </source>
</reference>
<feature type="region of interest" description="Disordered" evidence="1">
    <location>
        <begin position="1"/>
        <end position="25"/>
    </location>
</feature>
<dbReference type="EMBL" id="JAVDYF010000001">
    <property type="protein sequence ID" value="MDR7353807.1"/>
    <property type="molecule type" value="Genomic_DNA"/>
</dbReference>
<dbReference type="CDD" id="cd03402">
    <property type="entry name" value="SPFH_like_u2"/>
    <property type="match status" value="1"/>
</dbReference>
<evidence type="ECO:0000256" key="2">
    <source>
        <dbReference type="SAM" id="Phobius"/>
    </source>
</evidence>
<protein>
    <submittedName>
        <fullName evidence="4">Regulator of protease activity HflC (Stomatin/prohibitin superfamily)</fullName>
    </submittedName>
</protein>
<dbReference type="InterPro" id="IPR001107">
    <property type="entry name" value="Band_7"/>
</dbReference>
<dbReference type="GO" id="GO:0006508">
    <property type="term" value="P:proteolysis"/>
    <property type="evidence" value="ECO:0007669"/>
    <property type="project" value="UniProtKB-KW"/>
</dbReference>